<gene>
    <name evidence="2" type="ORF">CBG49_15230</name>
</gene>
<keyword evidence="1" id="KW-0732">Signal</keyword>
<dbReference type="KEGG" id="capn:CBG49_15230"/>
<evidence type="ECO:0000313" key="2">
    <source>
        <dbReference type="EMBL" id="ASF44339.1"/>
    </source>
</evidence>
<dbReference type="RefSeq" id="WP_088595138.1">
    <property type="nucleotide sequence ID" value="NZ_CP022022.1"/>
</dbReference>
<protein>
    <recommendedName>
        <fullName evidence="4">DUF481 domain-containing protein</fullName>
    </recommendedName>
</protein>
<evidence type="ECO:0000313" key="3">
    <source>
        <dbReference type="Proteomes" id="UP000197007"/>
    </source>
</evidence>
<name>A0A1Z4BT01_9FLAO</name>
<dbReference type="Proteomes" id="UP000197007">
    <property type="component" value="Chromosome"/>
</dbReference>
<organism evidence="2 3">
    <name type="scientific">Capnocytophaga endodontalis</name>
    <dbReference type="NCBI Taxonomy" id="2708117"/>
    <lineage>
        <taxon>Bacteria</taxon>
        <taxon>Pseudomonadati</taxon>
        <taxon>Bacteroidota</taxon>
        <taxon>Flavobacteriia</taxon>
        <taxon>Flavobacteriales</taxon>
        <taxon>Flavobacteriaceae</taxon>
        <taxon>Capnocytophaga</taxon>
    </lineage>
</organism>
<evidence type="ECO:0008006" key="4">
    <source>
        <dbReference type="Google" id="ProtNLM"/>
    </source>
</evidence>
<sequence length="261" mass="29721">MKKLLYALLILLPSASAYSQMLFSENLTMTIDSTKTLQGSLMPILDFKTEKEDVFTLKNTANLNLLINHNRVINVINKFELSTYGSQVILSGGYVHLEYRYLLDHAFEVYPYAESQWAESRGMNHKISTGLQSRYRLVNTNSSLMFAAAGLFFEYEKWQHPAPDANTPDHACSRSIKTHLSLSYKLRLNEKWELITTAIHQGKPDSTYFKEARFGGALDLTYNITPTIGIMGTYRIIYDTAPIVPIKKEYHSLEVGLNVSF</sequence>
<keyword evidence="3" id="KW-1185">Reference proteome</keyword>
<dbReference type="EMBL" id="CP022022">
    <property type="protein sequence ID" value="ASF44339.1"/>
    <property type="molecule type" value="Genomic_DNA"/>
</dbReference>
<feature type="chain" id="PRO_5012487012" description="DUF481 domain-containing protein" evidence="1">
    <location>
        <begin position="20"/>
        <end position="261"/>
    </location>
</feature>
<feature type="signal peptide" evidence="1">
    <location>
        <begin position="1"/>
        <end position="19"/>
    </location>
</feature>
<dbReference type="AlphaFoldDB" id="A0A1Z4BT01"/>
<evidence type="ECO:0000256" key="1">
    <source>
        <dbReference type="SAM" id="SignalP"/>
    </source>
</evidence>
<accession>A0A1Z4BT01</accession>
<reference evidence="3" key="1">
    <citation type="submission" date="2017-06" db="EMBL/GenBank/DDBJ databases">
        <title>Complete genome sequence of Capnocytophaga sp. KCOM 1579 (=ChDC OS43) isolated from a human refractory periapical abscess lesion.</title>
        <authorList>
            <person name="Kook J.-K."/>
            <person name="Park S.-N."/>
            <person name="Lim Y.K."/>
            <person name="Roh H."/>
        </authorList>
    </citation>
    <scope>NUCLEOTIDE SEQUENCE [LARGE SCALE GENOMIC DNA]</scope>
    <source>
        <strain evidence="3">ChDC OS43</strain>
    </source>
</reference>
<proteinExistence type="predicted"/>